<dbReference type="RefSeq" id="WP_048037976.1">
    <property type="nucleotide sequence ID" value="NZ_JBLVWA010000197.1"/>
</dbReference>
<protein>
    <recommendedName>
        <fullName evidence="1">Integrase SSV1 C-terminal domain-containing protein</fullName>
    </recommendedName>
</protein>
<dbReference type="Proteomes" id="UP000034937">
    <property type="component" value="Unassembled WGS sequence"/>
</dbReference>
<evidence type="ECO:0000313" key="36">
    <source>
        <dbReference type="Proteomes" id="UP000034253"/>
    </source>
</evidence>
<dbReference type="EMBL" id="JJOR01000024">
    <property type="protein sequence ID" value="KKG07687.1"/>
    <property type="molecule type" value="Genomic_DNA"/>
</dbReference>
<dbReference type="Proteomes" id="UP000033885">
    <property type="component" value="Unassembled WGS sequence"/>
</dbReference>
<evidence type="ECO:0000259" key="1">
    <source>
        <dbReference type="Pfam" id="PF16795"/>
    </source>
</evidence>
<evidence type="ECO:0000313" key="33">
    <source>
        <dbReference type="Proteomes" id="UP000034142"/>
    </source>
</evidence>
<evidence type="ECO:0000313" key="32">
    <source>
        <dbReference type="Proteomes" id="UP000034040"/>
    </source>
</evidence>
<evidence type="ECO:0000313" key="42">
    <source>
        <dbReference type="Proteomes" id="UP000034657"/>
    </source>
</evidence>
<dbReference type="EMBL" id="JJQV01000112">
    <property type="protein sequence ID" value="KKH81458.1"/>
    <property type="molecule type" value="Genomic_DNA"/>
</dbReference>
<feature type="domain" description="Integrase SSV1 C-terminal" evidence="1">
    <location>
        <begin position="194"/>
        <end position="350"/>
    </location>
</feature>
<accession>A0A0F8DMN1</accession>
<dbReference type="EMBL" id="JJPP01000104">
    <property type="protein sequence ID" value="KKG78510.1"/>
    <property type="molecule type" value="Genomic_DNA"/>
</dbReference>
<dbReference type="Proteomes" id="UP000034566">
    <property type="component" value="Unassembled WGS sequence"/>
</dbReference>
<evidence type="ECO:0000313" key="21">
    <source>
        <dbReference type="EMBL" id="KKH81458.1"/>
    </source>
</evidence>
<dbReference type="Proteomes" id="UP000034040">
    <property type="component" value="Unassembled WGS sequence"/>
</dbReference>
<dbReference type="EMBL" id="JJQG01000148">
    <property type="protein sequence ID" value="KKH34795.1"/>
    <property type="molecule type" value="Genomic_DNA"/>
</dbReference>
<evidence type="ECO:0000313" key="37">
    <source>
        <dbReference type="Proteomes" id="UP000034279"/>
    </source>
</evidence>
<evidence type="ECO:0000313" key="49">
    <source>
        <dbReference type="Proteomes" id="UP000034925"/>
    </source>
</evidence>
<evidence type="ECO:0000313" key="20">
    <source>
        <dbReference type="EMBL" id="KKH74900.1"/>
    </source>
</evidence>
<evidence type="ECO:0000313" key="30">
    <source>
        <dbReference type="Proteomes" id="UP000033885"/>
    </source>
</evidence>
<dbReference type="Proteomes" id="UP000034758">
    <property type="component" value="Unassembled WGS sequence"/>
</dbReference>
<dbReference type="Proteomes" id="UP000033814">
    <property type="component" value="Unassembled WGS sequence"/>
</dbReference>
<dbReference type="Proteomes" id="UP000034279">
    <property type="component" value="Unassembled WGS sequence"/>
</dbReference>
<evidence type="ECO:0000313" key="3">
    <source>
        <dbReference type="EMBL" id="KKG07687.1"/>
    </source>
</evidence>
<dbReference type="EMBL" id="JJQO01000083">
    <property type="protein sequence ID" value="KKH67204.1"/>
    <property type="molecule type" value="Genomic_DNA"/>
</dbReference>
<dbReference type="Proteomes" id="UP000034468">
    <property type="component" value="Unassembled WGS sequence"/>
</dbReference>
<dbReference type="EMBL" id="JJPT01000024">
    <property type="protein sequence ID" value="KKG94680.1"/>
    <property type="molecule type" value="Genomic_DNA"/>
</dbReference>
<dbReference type="Proteomes" id="UP000034842">
    <property type="component" value="Unassembled WGS sequence"/>
</dbReference>
<evidence type="ECO:0000313" key="43">
    <source>
        <dbReference type="Proteomes" id="UP000034668"/>
    </source>
</evidence>
<evidence type="ECO:0000313" key="40">
    <source>
        <dbReference type="Proteomes" id="UP000034566"/>
    </source>
</evidence>
<dbReference type="EMBL" id="JJPW01000048">
    <property type="protein sequence ID" value="KKH01344.1"/>
    <property type="molecule type" value="Genomic_DNA"/>
</dbReference>
<dbReference type="EMBL" id="JJRA01000101">
    <property type="protein sequence ID" value="KKI02598.1"/>
    <property type="molecule type" value="Genomic_DNA"/>
</dbReference>
<evidence type="ECO:0000313" key="46">
    <source>
        <dbReference type="Proteomes" id="UP000034817"/>
    </source>
</evidence>
<evidence type="ECO:0000313" key="16">
    <source>
        <dbReference type="EMBL" id="KKH67204.1"/>
    </source>
</evidence>
<comment type="caution">
    <text evidence="2">The sequence shown here is derived from an EMBL/GenBank/DDBJ whole genome shotgun (WGS) entry which is preliminary data.</text>
</comment>
<evidence type="ECO:0000313" key="5">
    <source>
        <dbReference type="EMBL" id="KKG60085.1"/>
    </source>
</evidence>
<dbReference type="EMBL" id="JJPJ01000064">
    <property type="protein sequence ID" value="KKG62673.1"/>
    <property type="molecule type" value="Genomic_DNA"/>
</dbReference>
<evidence type="ECO:0000313" key="39">
    <source>
        <dbReference type="Proteomes" id="UP000034547"/>
    </source>
</evidence>
<dbReference type="GO" id="GO:0003677">
    <property type="term" value="F:DNA binding"/>
    <property type="evidence" value="ECO:0007669"/>
    <property type="project" value="InterPro"/>
</dbReference>
<dbReference type="EMBL" id="JJPI01000080">
    <property type="protein sequence ID" value="KKG53921.1"/>
    <property type="molecule type" value="Genomic_DNA"/>
</dbReference>
<evidence type="ECO:0000313" key="4">
    <source>
        <dbReference type="EMBL" id="KKG53921.1"/>
    </source>
</evidence>
<evidence type="ECO:0000313" key="9">
    <source>
        <dbReference type="EMBL" id="KKG94680.1"/>
    </source>
</evidence>
<evidence type="ECO:0000313" key="29">
    <source>
        <dbReference type="Proteomes" id="UP000033864"/>
    </source>
</evidence>
<dbReference type="EMBL" id="JJQX01000019">
    <property type="protein sequence ID" value="KKH99475.1"/>
    <property type="molecule type" value="Genomic_DNA"/>
</dbReference>
<evidence type="ECO:0000313" key="28">
    <source>
        <dbReference type="Proteomes" id="UP000033835"/>
    </source>
</evidence>
<dbReference type="Proteomes" id="UP000034021">
    <property type="component" value="Unassembled WGS sequence"/>
</dbReference>
<evidence type="ECO:0000313" key="6">
    <source>
        <dbReference type="EMBL" id="KKG62673.1"/>
    </source>
</evidence>
<evidence type="ECO:0000313" key="8">
    <source>
        <dbReference type="EMBL" id="KKG91280.1"/>
    </source>
</evidence>
<dbReference type="GO" id="GO:0006310">
    <property type="term" value="P:DNA recombination"/>
    <property type="evidence" value="ECO:0007669"/>
    <property type="project" value="InterPro"/>
</dbReference>
<proteinExistence type="predicted"/>
<dbReference type="Proteomes" id="UP000034597">
    <property type="component" value="Unassembled WGS sequence"/>
</dbReference>
<evidence type="ECO:0000313" key="50">
    <source>
        <dbReference type="Proteomes" id="UP000034937"/>
    </source>
</evidence>
<sequence>MTLHIRKLLCFGRKRTEKERKKTFINLINQIQKRNDKSGPAEIRTQDPRRVKALFDKQALIKPLIYDQVNPLNCNSVNSHSSTTDLLQESKCKNSLLNDIWLKHKNPFEKWLYYKNISKTTKRDYLNALIRFFENRIISKPIEFRDIPLKDKEERGLRNLFNYFEDKEIDDVCGYSLEKWRRFVKIKKSGVVEIYVNDEEIKKGYEECPDEMKPVYSLLVYSGNRLTHIHRMLENFDERNIVIEGEVAHYPTSYLSSGTKKTFHLFFPTSYIPELRKLCSLKSYCSVMKDIRSGRVTAKTIRKWHLNVMIKEGITESVADFIQGRASATVGSAHYLNKVQQATNQYRRLIGKLPI</sequence>
<evidence type="ECO:0000313" key="13">
    <source>
        <dbReference type="EMBL" id="KKH39210.1"/>
    </source>
</evidence>
<evidence type="ECO:0000313" key="12">
    <source>
        <dbReference type="EMBL" id="KKH34795.1"/>
    </source>
</evidence>
<name>A0A0F8DMN1_METMZ</name>
<evidence type="ECO:0000313" key="31">
    <source>
        <dbReference type="Proteomes" id="UP000034021"/>
    </source>
</evidence>
<dbReference type="Proteomes" id="UP000033835">
    <property type="component" value="Unassembled WGS sequence"/>
</dbReference>
<dbReference type="Proteomes" id="UP000034925">
    <property type="component" value="Unassembled WGS sequence"/>
</dbReference>
<dbReference type="EMBL" id="JJRB01000119">
    <property type="protein sequence ID" value="KKI01514.1"/>
    <property type="molecule type" value="Genomic_DNA"/>
</dbReference>
<evidence type="ECO:0000313" key="23">
    <source>
        <dbReference type="EMBL" id="KKH96921.1"/>
    </source>
</evidence>
<evidence type="ECO:0000313" key="14">
    <source>
        <dbReference type="EMBL" id="KKH44586.1"/>
    </source>
</evidence>
<dbReference type="EMBL" id="JJQP01000004">
    <property type="protein sequence ID" value="KKH71213.1"/>
    <property type="molecule type" value="Genomic_DNA"/>
</dbReference>
<evidence type="ECO:0000313" key="24">
    <source>
        <dbReference type="EMBL" id="KKH99475.1"/>
    </source>
</evidence>
<dbReference type="Proteomes" id="UP000034142">
    <property type="component" value="Unassembled WGS sequence"/>
</dbReference>
<evidence type="ECO:0000313" key="15">
    <source>
        <dbReference type="EMBL" id="KKH54302.1"/>
    </source>
</evidence>
<evidence type="ECO:0000313" key="22">
    <source>
        <dbReference type="EMBL" id="KKH90981.1"/>
    </source>
</evidence>
<evidence type="ECO:0000313" key="38">
    <source>
        <dbReference type="Proteomes" id="UP000034468"/>
    </source>
</evidence>
<evidence type="ECO:0000313" key="11">
    <source>
        <dbReference type="EMBL" id="KKH02118.1"/>
    </source>
</evidence>
<evidence type="ECO:0000313" key="35">
    <source>
        <dbReference type="Proteomes" id="UP000034232"/>
    </source>
</evidence>
<dbReference type="Proteomes" id="UP000034668">
    <property type="component" value="Unassembled WGS sequence"/>
</dbReference>
<evidence type="ECO:0000313" key="34">
    <source>
        <dbReference type="Proteomes" id="UP000034188"/>
    </source>
</evidence>
<gene>
    <name evidence="3" type="ORF">DU31_10505</name>
    <name evidence="4" type="ORF">DU33_05190</name>
    <name evidence="2" type="ORF">DU40_14415</name>
    <name evidence="5" type="ORF">DU45_13235</name>
    <name evidence="13" type="ORF">DU50_11490</name>
    <name evidence="12" type="ORF">DU54_09820</name>
    <name evidence="7" type="ORF">DU55_12400</name>
    <name evidence="10" type="ORF">DU56_10080</name>
    <name evidence="6" type="ORF">DU64_11200</name>
    <name evidence="8" type="ORF">DU66_04965</name>
    <name evidence="11" type="ORF">DU68_10690</name>
    <name evidence="9" type="ORF">DU69_20180</name>
    <name evidence="17" type="ORF">DU73_06170</name>
    <name evidence="16" type="ORF">DU75_21255</name>
    <name evidence="15" type="ORF">DU76_16425</name>
    <name evidence="19" type="ORF">DU77_12265</name>
    <name evidence="20" type="ORF">DU78_11135</name>
    <name evidence="24" type="ORF">DU79_12415</name>
    <name evidence="26" type="ORF">DU81_12645</name>
    <name evidence="21" type="ORF">DU82_11560</name>
    <name evidence="25" type="ORF">DU83_08020</name>
    <name evidence="23" type="ORF">DU84_12345</name>
    <name evidence="14" type="ORF">DU85_00405</name>
    <name evidence="18" type="ORF">DU86_10895</name>
    <name evidence="22" type="ORF">DU88_04040</name>
</gene>
<dbReference type="Proteomes" id="UP000033864">
    <property type="component" value="Unassembled WGS sequence"/>
</dbReference>
<evidence type="ECO:0000313" key="48">
    <source>
        <dbReference type="Proteomes" id="UP000034872"/>
    </source>
</evidence>
<dbReference type="Pfam" id="PF16795">
    <property type="entry name" value="Phage_integr_3"/>
    <property type="match status" value="1"/>
</dbReference>
<dbReference type="PATRIC" id="fig|2209.42.peg.1173"/>
<dbReference type="EMBL" id="JJQW01000011">
    <property type="protein sequence ID" value="KKH90981.1"/>
    <property type="molecule type" value="Genomic_DNA"/>
</dbReference>
<evidence type="ECO:0000313" key="27">
    <source>
        <dbReference type="Proteomes" id="UP000033814"/>
    </source>
</evidence>
<evidence type="ECO:0000313" key="2">
    <source>
        <dbReference type="EMBL" id="KKG03923.1"/>
    </source>
</evidence>
<dbReference type="InterPro" id="IPR013762">
    <property type="entry name" value="Integrase-like_cat_sf"/>
</dbReference>
<dbReference type="GO" id="GO:0015074">
    <property type="term" value="P:DNA integration"/>
    <property type="evidence" value="ECO:0007669"/>
    <property type="project" value="InterPro"/>
</dbReference>
<dbReference type="EMBL" id="JJPU01000209">
    <property type="protein sequence ID" value="KKG91280.1"/>
    <property type="molecule type" value="Genomic_DNA"/>
</dbReference>
<evidence type="ECO:0000313" key="44">
    <source>
        <dbReference type="Proteomes" id="UP000034692"/>
    </source>
</evidence>
<dbReference type="Proteomes" id="UP000034817">
    <property type="component" value="Unassembled WGS sequence"/>
</dbReference>
<evidence type="ECO:0000313" key="17">
    <source>
        <dbReference type="EMBL" id="KKH71213.1"/>
    </source>
</evidence>
<evidence type="ECO:0000313" key="18">
    <source>
        <dbReference type="EMBL" id="KKH71412.1"/>
    </source>
</evidence>
<dbReference type="AlphaFoldDB" id="A0A0F8DMN1"/>
<dbReference type="Proteomes" id="UP000034547">
    <property type="component" value="Unassembled WGS sequence"/>
</dbReference>
<dbReference type="EMBL" id="JJQS01000095">
    <property type="protein sequence ID" value="KKH73829.1"/>
    <property type="molecule type" value="Genomic_DNA"/>
</dbReference>
<dbReference type="EMBL" id="JJPV01000036">
    <property type="protein sequence ID" value="KKH02118.1"/>
    <property type="molecule type" value="Genomic_DNA"/>
</dbReference>
<evidence type="ECO:0000313" key="10">
    <source>
        <dbReference type="EMBL" id="KKH01344.1"/>
    </source>
</evidence>
<evidence type="ECO:0000313" key="45">
    <source>
        <dbReference type="Proteomes" id="UP000034758"/>
    </source>
</evidence>
<dbReference type="EMBL" id="JJQJ01000209">
    <property type="protein sequence ID" value="KKH44586.1"/>
    <property type="molecule type" value="Genomic_DNA"/>
</dbReference>
<reference evidence="27 28" key="1">
    <citation type="journal article" date="2015" name="ISME J.">
        <title>Genomic and phenotypic differentiation among Methanosarcina mazei populations from Columbia River sediment.</title>
        <authorList>
            <person name="Youngblut N.D."/>
            <person name="Wirth J.S."/>
            <person name="Henriksen J.R."/>
            <person name="Smith M."/>
            <person name="Simon H."/>
            <person name="Metcalf W.W."/>
            <person name="Whitaker R.J."/>
        </authorList>
    </citation>
    <scope>NUCLEOTIDE SEQUENCE [LARGE SCALE GENOMIC DNA]</scope>
    <source>
        <strain evidence="12 45">1.H.A.1A.1</strain>
        <strain evidence="13 31">1.H.A.1A.3</strain>
        <strain evidence="14 29">1.H.A.1A.6</strain>
        <strain evidence="15 35">1.H.A.2.3</strain>
        <strain evidence="16 44">1.H.A.2.7</strain>
        <strain evidence="17">1.H.A.2.8</strain>
        <strain evidence="18 49">1.H.M.1A.1</strain>
        <strain evidence="19 32">1.H.M.1A.2</strain>
        <strain evidence="20 47">1.H.M.1A.3</strain>
        <strain evidence="21 27">1.H.M.2.2</strain>
        <strain evidence="22 50">1.H.M.2.3</strain>
        <strain evidence="24 43">1.H.M.2.4</strain>
        <strain evidence="23 48">1.H.T.2.1</strain>
        <strain evidence="26 30">1.H.T.2.3</strain>
        <strain evidence="25 39">1.H.T.2.5</strain>
        <strain evidence="3 33">2.F.A.2.3</strain>
        <strain evidence="2 41">2.F.T.0.2</strain>
        <strain evidence="4 34">3.F.T.1A.1</strain>
        <strain evidence="6 37">3.F.T.1A.2</strain>
        <strain evidence="5 40">3.F.T.1A.4</strain>
        <strain evidence="7 46">3.H.A.2.4</strain>
        <strain evidence="9 42">3.H.M.1A.1</strain>
        <strain evidence="8 38">3.H.M.1B.1</strain>
        <strain evidence="11 28">3.H.M.1B.2</strain>
        <strain evidence="10 36">3.H.M.1B.5</strain>
    </source>
</reference>
<dbReference type="EMBL" id="JJQR01000151">
    <property type="protein sequence ID" value="KKH71412.1"/>
    <property type="molecule type" value="Genomic_DNA"/>
</dbReference>
<evidence type="ECO:0000313" key="26">
    <source>
        <dbReference type="EMBL" id="KKI02598.1"/>
    </source>
</evidence>
<dbReference type="Proteomes" id="UP000034188">
    <property type="component" value="Unassembled WGS sequence"/>
</dbReference>
<dbReference type="Gene3D" id="1.10.443.10">
    <property type="entry name" value="Intergrase catalytic core"/>
    <property type="match status" value="1"/>
</dbReference>
<evidence type="ECO:0000313" key="19">
    <source>
        <dbReference type="EMBL" id="KKH73829.1"/>
    </source>
</evidence>
<evidence type="ECO:0000313" key="47">
    <source>
        <dbReference type="Proteomes" id="UP000034842"/>
    </source>
</evidence>
<dbReference type="EMBL" id="JJQM01000097">
    <property type="protein sequence ID" value="KKH54302.1"/>
    <property type="molecule type" value="Genomic_DNA"/>
</dbReference>
<evidence type="ECO:0000313" key="41">
    <source>
        <dbReference type="Proteomes" id="UP000034597"/>
    </source>
</evidence>
<evidence type="ECO:0000313" key="7">
    <source>
        <dbReference type="EMBL" id="KKG78510.1"/>
    </source>
</evidence>
<dbReference type="Proteomes" id="UP000034692">
    <property type="component" value="Unassembled WGS sequence"/>
</dbReference>
<dbReference type="EMBL" id="JJQT01000189">
    <property type="protein sequence ID" value="KKH74900.1"/>
    <property type="molecule type" value="Genomic_DNA"/>
</dbReference>
<dbReference type="Proteomes" id="UP000034253">
    <property type="component" value="Unassembled WGS sequence"/>
</dbReference>
<dbReference type="EMBL" id="JJQH01000113">
    <property type="protein sequence ID" value="KKH39210.1"/>
    <property type="molecule type" value="Genomic_DNA"/>
</dbReference>
<dbReference type="EMBL" id="JJOT01000038">
    <property type="protein sequence ID" value="KKG03923.1"/>
    <property type="molecule type" value="Genomic_DNA"/>
</dbReference>
<dbReference type="EMBL" id="JJPK01000091">
    <property type="protein sequence ID" value="KKG60085.1"/>
    <property type="molecule type" value="Genomic_DNA"/>
</dbReference>
<organism evidence="2 41">
    <name type="scientific">Methanosarcina mazei</name>
    <name type="common">Methanosarcina frisia</name>
    <dbReference type="NCBI Taxonomy" id="2209"/>
    <lineage>
        <taxon>Archaea</taxon>
        <taxon>Methanobacteriati</taxon>
        <taxon>Methanobacteriota</taxon>
        <taxon>Stenosarchaea group</taxon>
        <taxon>Methanomicrobia</taxon>
        <taxon>Methanosarcinales</taxon>
        <taxon>Methanosarcinaceae</taxon>
        <taxon>Methanosarcina</taxon>
    </lineage>
</organism>
<evidence type="ECO:0000313" key="25">
    <source>
        <dbReference type="EMBL" id="KKI01514.1"/>
    </source>
</evidence>
<dbReference type="Proteomes" id="UP000034232">
    <property type="component" value="Unassembled WGS sequence"/>
</dbReference>
<dbReference type="Proteomes" id="UP000034872">
    <property type="component" value="Unassembled WGS sequence"/>
</dbReference>
<dbReference type="EMBL" id="JJQZ01000065">
    <property type="protein sequence ID" value="KKH96921.1"/>
    <property type="molecule type" value="Genomic_DNA"/>
</dbReference>
<dbReference type="InterPro" id="IPR031857">
    <property type="entry name" value="Integrase_SSV1_C"/>
</dbReference>
<dbReference type="Proteomes" id="UP000034657">
    <property type="component" value="Unassembled WGS sequence"/>
</dbReference>